<organism evidence="3 4">
    <name type="scientific">Equus asinus</name>
    <name type="common">Donkey</name>
    <name type="synonym">Equus africanus asinus</name>
    <dbReference type="NCBI Taxonomy" id="9793"/>
    <lineage>
        <taxon>Eukaryota</taxon>
        <taxon>Metazoa</taxon>
        <taxon>Chordata</taxon>
        <taxon>Craniata</taxon>
        <taxon>Vertebrata</taxon>
        <taxon>Euteleostomi</taxon>
        <taxon>Mammalia</taxon>
        <taxon>Eutheria</taxon>
        <taxon>Laurasiatheria</taxon>
        <taxon>Perissodactyla</taxon>
        <taxon>Equidae</taxon>
        <taxon>Equus</taxon>
    </lineage>
</organism>
<proteinExistence type="predicted"/>
<protein>
    <submittedName>
        <fullName evidence="3">CEBPZ opposite strand</fullName>
    </submittedName>
</protein>
<keyword evidence="2" id="KW-0812">Transmembrane</keyword>
<dbReference type="AlphaFoldDB" id="A0A9L0J5U4"/>
<feature type="compositionally biased region" description="Gly residues" evidence="1">
    <location>
        <begin position="64"/>
        <end position="76"/>
    </location>
</feature>
<dbReference type="InterPro" id="IPR037764">
    <property type="entry name" value="CEBPZOS"/>
</dbReference>
<keyword evidence="4" id="KW-1185">Reference proteome</keyword>
<keyword evidence="2" id="KW-0472">Membrane</keyword>
<name>A0A9L0J5U4_EQUAS</name>
<dbReference type="Proteomes" id="UP000694387">
    <property type="component" value="Chromosome 6"/>
</dbReference>
<reference evidence="3" key="3">
    <citation type="submission" date="2025-09" db="UniProtKB">
        <authorList>
            <consortium name="Ensembl"/>
        </authorList>
    </citation>
    <scope>IDENTIFICATION</scope>
</reference>
<evidence type="ECO:0000313" key="4">
    <source>
        <dbReference type="Proteomes" id="UP000694387"/>
    </source>
</evidence>
<dbReference type="GeneTree" id="ENSGT00500000045333"/>
<evidence type="ECO:0000256" key="1">
    <source>
        <dbReference type="SAM" id="MobiDB-lite"/>
    </source>
</evidence>
<accession>A0A9L0J5U4</accession>
<evidence type="ECO:0000256" key="2">
    <source>
        <dbReference type="SAM" id="Phobius"/>
    </source>
</evidence>
<evidence type="ECO:0000313" key="3">
    <source>
        <dbReference type="Ensembl" id="ENSEASP00005044610.1"/>
    </source>
</evidence>
<reference evidence="3 4" key="1">
    <citation type="journal article" date="2020" name="Nat. Commun.">
        <title>Donkey genomes provide new insights into domestication and selection for coat color.</title>
        <authorList>
            <person name="Wang"/>
            <person name="C."/>
            <person name="Li"/>
            <person name="H."/>
            <person name="Guo"/>
            <person name="Y."/>
            <person name="Huang"/>
            <person name="J."/>
            <person name="Sun"/>
            <person name="Y."/>
            <person name="Min"/>
            <person name="J."/>
            <person name="Wang"/>
            <person name="J."/>
            <person name="Fang"/>
            <person name="X."/>
            <person name="Zhao"/>
            <person name="Z."/>
            <person name="Wang"/>
            <person name="S."/>
            <person name="Zhang"/>
            <person name="Y."/>
            <person name="Liu"/>
            <person name="Q."/>
            <person name="Jiang"/>
            <person name="Q."/>
            <person name="Wang"/>
            <person name="X."/>
            <person name="Guo"/>
            <person name="Y."/>
            <person name="Yang"/>
            <person name="C."/>
            <person name="Wang"/>
            <person name="Y."/>
            <person name="Tian"/>
            <person name="F."/>
            <person name="Zhuang"/>
            <person name="G."/>
            <person name="Fan"/>
            <person name="Y."/>
            <person name="Gao"/>
            <person name="Q."/>
            <person name="Li"/>
            <person name="Y."/>
            <person name="Ju"/>
            <person name="Z."/>
            <person name="Li"/>
            <person name="J."/>
            <person name="Li"/>
            <person name="R."/>
            <person name="Hou"/>
            <person name="M."/>
            <person name="Yang"/>
            <person name="G."/>
            <person name="Liu"/>
            <person name="G."/>
            <person name="Liu"/>
            <person name="W."/>
            <person name="Guo"/>
            <person name="J."/>
            <person name="Pan"/>
            <person name="S."/>
            <person name="Fan"/>
            <person name="G."/>
            <person name="Zhang"/>
            <person name="W."/>
            <person name="Zhang"/>
            <person name="R."/>
            <person name="Yu"/>
            <person name="J."/>
            <person name="Zhang"/>
            <person name="X."/>
            <person name="Yin"/>
            <person name="Q."/>
            <person name="Ji"/>
            <person name="C."/>
            <person name="Jin"/>
            <person name="Y."/>
            <person name="Yue"/>
            <person name="G."/>
            <person name="Liu"/>
            <person name="M."/>
            <person name="Xu"/>
            <person name="J."/>
            <person name="Liu"/>
            <person name="S."/>
            <person name="Jordana"/>
            <person name="J."/>
            <person name="Noce"/>
            <person name="A."/>
            <person name="Amills"/>
            <person name="M."/>
            <person name="Wu"/>
            <person name="D.D."/>
            <person name="Li"/>
            <person name="S."/>
            <person name="Zhou"/>
            <person name="X. and Zhong"/>
            <person name="J."/>
        </authorList>
    </citation>
    <scope>NUCLEOTIDE SEQUENCE [LARGE SCALE GENOMIC DNA]</scope>
</reference>
<sequence length="215" mass="23054">GPLQSSGVVRGTLGFTVSIPWEERGTGPPDCFRVARRPWPRGGDGAACAARACQLLAGSERPGTPGGRGRARGPGRGSPDAGGRAAVTIVGSQPEAALGGLAGCLALARGNLEKLLLLITPREIAEKSCSPTSRVMARTMEPLAKKIFKGVLVAELFGIFGAYFLFTKMNTSQDFRQTMSKKFPFILEVYYKSIEQSGMYGIREQDQEKWLNSKS</sequence>
<dbReference type="Ensembl" id="ENSEAST00005047695.1">
    <property type="protein sequence ID" value="ENSEASP00005044610.1"/>
    <property type="gene ID" value="ENSEASG00005007350.2"/>
</dbReference>
<feature type="region of interest" description="Disordered" evidence="1">
    <location>
        <begin position="59"/>
        <end position="84"/>
    </location>
</feature>
<reference evidence="3" key="2">
    <citation type="submission" date="2025-08" db="UniProtKB">
        <authorList>
            <consortium name="Ensembl"/>
        </authorList>
    </citation>
    <scope>IDENTIFICATION</scope>
</reference>
<dbReference type="PANTHER" id="PTHR38001:SF1">
    <property type="entry name" value="PROTEIN CEBPZOS"/>
    <property type="match status" value="1"/>
</dbReference>
<keyword evidence="2" id="KW-1133">Transmembrane helix</keyword>
<feature type="transmembrane region" description="Helical" evidence="2">
    <location>
        <begin position="147"/>
        <end position="166"/>
    </location>
</feature>
<dbReference type="PANTHER" id="PTHR38001">
    <property type="entry name" value="PROTEIN CEBPZOS"/>
    <property type="match status" value="1"/>
</dbReference>
<gene>
    <name evidence="3" type="primary">CEBPZOS</name>
</gene>